<feature type="repeat" description="PPR" evidence="3">
    <location>
        <begin position="293"/>
        <end position="327"/>
    </location>
</feature>
<feature type="repeat" description="PPR" evidence="3">
    <location>
        <begin position="169"/>
        <end position="199"/>
    </location>
</feature>
<dbReference type="PROSITE" id="PS51375">
    <property type="entry name" value="PPR"/>
    <property type="match status" value="8"/>
</dbReference>
<dbReference type="SUPFAM" id="SSF48452">
    <property type="entry name" value="TPR-like"/>
    <property type="match status" value="1"/>
</dbReference>
<dbReference type="Pfam" id="PF13041">
    <property type="entry name" value="PPR_2"/>
    <property type="match status" value="2"/>
</dbReference>
<dbReference type="InterPro" id="IPR046848">
    <property type="entry name" value="E_motif"/>
</dbReference>
<dbReference type="Gene3D" id="1.25.40.10">
    <property type="entry name" value="Tetratricopeptide repeat domain"/>
    <property type="match status" value="6"/>
</dbReference>
<dbReference type="InterPro" id="IPR011990">
    <property type="entry name" value="TPR-like_helical_dom_sf"/>
</dbReference>
<evidence type="ECO:0000256" key="1">
    <source>
        <dbReference type="ARBA" id="ARBA00022737"/>
    </source>
</evidence>
<dbReference type="Pfam" id="PF01535">
    <property type="entry name" value="PPR"/>
    <property type="match status" value="6"/>
</dbReference>
<name>A0A059CHF3_EUCGR</name>
<dbReference type="Gramene" id="KCW77674">
    <property type="protein sequence ID" value="KCW77674"/>
    <property type="gene ID" value="EUGRSUZ_D01976"/>
</dbReference>
<dbReference type="AlphaFoldDB" id="A0A059CHF3"/>
<feature type="repeat" description="PPR" evidence="3">
    <location>
        <begin position="330"/>
        <end position="364"/>
    </location>
</feature>
<evidence type="ECO:0000256" key="2">
    <source>
        <dbReference type="ARBA" id="ARBA00061659"/>
    </source>
</evidence>
<gene>
    <name evidence="4" type="ORF">EUGRSUZ_D01976</name>
</gene>
<dbReference type="FunFam" id="1.25.40.10:FF:000090">
    <property type="entry name" value="Pentatricopeptide repeat-containing protein, chloroplastic"/>
    <property type="match status" value="1"/>
</dbReference>
<organism evidence="4">
    <name type="scientific">Eucalyptus grandis</name>
    <name type="common">Flooded gum</name>
    <dbReference type="NCBI Taxonomy" id="71139"/>
    <lineage>
        <taxon>Eukaryota</taxon>
        <taxon>Viridiplantae</taxon>
        <taxon>Streptophyta</taxon>
        <taxon>Embryophyta</taxon>
        <taxon>Tracheophyta</taxon>
        <taxon>Spermatophyta</taxon>
        <taxon>Magnoliopsida</taxon>
        <taxon>eudicotyledons</taxon>
        <taxon>Gunneridae</taxon>
        <taxon>Pentapetalae</taxon>
        <taxon>rosids</taxon>
        <taxon>malvids</taxon>
        <taxon>Myrtales</taxon>
        <taxon>Myrtaceae</taxon>
        <taxon>Myrtoideae</taxon>
        <taxon>Eucalypteae</taxon>
        <taxon>Eucalyptus</taxon>
    </lineage>
</organism>
<dbReference type="OMA" id="QLIMQMP"/>
<dbReference type="FunFam" id="1.25.40.10:FF:001214">
    <property type="entry name" value="Pentatricopeptide repeat-containing protein At2g20540"/>
    <property type="match status" value="1"/>
</dbReference>
<feature type="repeat" description="PPR" evidence="3">
    <location>
        <begin position="396"/>
        <end position="430"/>
    </location>
</feature>
<dbReference type="InterPro" id="IPR046960">
    <property type="entry name" value="PPR_At4g14850-like_plant"/>
</dbReference>
<dbReference type="PANTHER" id="PTHR47926:SF545">
    <property type="entry name" value="PENTACOTRIPEPTIDE-REPEAT REGION OF PRORP DOMAIN-CONTAINING PROTEIN"/>
    <property type="match status" value="1"/>
</dbReference>
<feature type="repeat" description="PPR" evidence="3">
    <location>
        <begin position="200"/>
        <end position="234"/>
    </location>
</feature>
<dbReference type="PANTHER" id="PTHR47926">
    <property type="entry name" value="PENTATRICOPEPTIDE REPEAT-CONTAINING PROTEIN"/>
    <property type="match status" value="1"/>
</dbReference>
<comment type="similarity">
    <text evidence="2">Belongs to the PPR family. PCMP-E subfamily.</text>
</comment>
<dbReference type="InParanoid" id="A0A059CHF3"/>
<dbReference type="EMBL" id="KK198756">
    <property type="protein sequence ID" value="KCW77674.1"/>
    <property type="molecule type" value="Genomic_DNA"/>
</dbReference>
<evidence type="ECO:0000256" key="3">
    <source>
        <dbReference type="PROSITE-ProRule" id="PRU00708"/>
    </source>
</evidence>
<dbReference type="GO" id="GO:0009451">
    <property type="term" value="P:RNA modification"/>
    <property type="evidence" value="ECO:0007669"/>
    <property type="project" value="InterPro"/>
</dbReference>
<sequence>MIVSELKFLLNQRLTLKQARQTHAAVLVHKFHHLQPLLVHQLLVSSRGYSFDLLQYVKSILRHAGSPDSFSWGCLIRFLSQHGQFREACSAYCEMQALGLCPSTFAVSSALRACARTEDIVGGRLVHAQVNKYGFSGCVYVQTALVDLYSRLGEMQTAQKVFDEMPERNVVSWNSILFGYLRLRNLDMARNLFSEIPEKDVISWNSMISGYAKAGDMKHAGELFQQMPERNSASWNAMLSGYVDCGNIELARELFDAMPQRSEVSWIAMIGGYSKCGDVESACLLFDQLGKKNLLSYNAMIACYAQNGRPTEALQIFNGMIECGLEIVPDKITFSSIISACSQLGDLKLGSWIELQMEKLGIEKDDHLATALIDLHAKCGSIHKAYELFNSLKKKDVVAYSAMILGYAVNGKAVDAIQLFEEMADAHICPNSVTFTGLLTAYSHTGLVEEGYRSFNSMKNYGLVPSADHYGMMVDLLGRAGHLEDAYNLIKTMPMQPHAGVWGALLLACRLHNNVEIGEIAARHCFKLDPDRAGYQSLLSNIYASVGRWTDVKQMREAVEEKASAKIPGYSWVEST</sequence>
<feature type="repeat" description="PPR" evidence="3">
    <location>
        <begin position="68"/>
        <end position="102"/>
    </location>
</feature>
<evidence type="ECO:0000313" key="4">
    <source>
        <dbReference type="EMBL" id="KCW77674.1"/>
    </source>
</evidence>
<feature type="repeat" description="PPR" evidence="3">
    <location>
        <begin position="431"/>
        <end position="465"/>
    </location>
</feature>
<keyword evidence="1" id="KW-0677">Repeat</keyword>
<dbReference type="NCBIfam" id="TIGR00756">
    <property type="entry name" value="PPR"/>
    <property type="match status" value="7"/>
</dbReference>
<proteinExistence type="inferred from homology"/>
<dbReference type="InterPro" id="IPR002885">
    <property type="entry name" value="PPR_rpt"/>
</dbReference>
<reference evidence="4" key="1">
    <citation type="submission" date="2013-07" db="EMBL/GenBank/DDBJ databases">
        <title>The genome of Eucalyptus grandis.</title>
        <authorList>
            <person name="Schmutz J."/>
            <person name="Hayes R."/>
            <person name="Myburg A."/>
            <person name="Tuskan G."/>
            <person name="Grattapaglia D."/>
            <person name="Rokhsar D.S."/>
        </authorList>
    </citation>
    <scope>NUCLEOTIDE SEQUENCE</scope>
    <source>
        <tissue evidence="4">Leaf extractions</tissue>
    </source>
</reference>
<accession>A0A059CHF3</accession>
<dbReference type="eggNOG" id="KOG4197">
    <property type="taxonomic scope" value="Eukaryota"/>
</dbReference>
<evidence type="ECO:0008006" key="5">
    <source>
        <dbReference type="Google" id="ProtNLM"/>
    </source>
</evidence>
<dbReference type="Pfam" id="PF20431">
    <property type="entry name" value="E_motif"/>
    <property type="match status" value="1"/>
</dbReference>
<dbReference type="FunCoup" id="A0A059CHF3">
    <property type="interactions" value="580"/>
</dbReference>
<feature type="repeat" description="PPR" evidence="3">
    <location>
        <begin position="262"/>
        <end position="292"/>
    </location>
</feature>
<dbReference type="GO" id="GO:0003723">
    <property type="term" value="F:RNA binding"/>
    <property type="evidence" value="ECO:0007669"/>
    <property type="project" value="InterPro"/>
</dbReference>
<protein>
    <recommendedName>
        <fullName evidence="5">Pentacotripeptide-repeat region of PRORP domain-containing protein</fullName>
    </recommendedName>
</protein>